<proteinExistence type="predicted"/>
<dbReference type="EMBL" id="JABSTU010000011">
    <property type="protein sequence ID" value="KAH8009850.1"/>
    <property type="molecule type" value="Genomic_DNA"/>
</dbReference>
<name>A0A9J6D730_RHIMP</name>
<evidence type="ECO:0000313" key="2">
    <source>
        <dbReference type="Proteomes" id="UP000821866"/>
    </source>
</evidence>
<reference evidence="1" key="2">
    <citation type="submission" date="2021-09" db="EMBL/GenBank/DDBJ databases">
        <authorList>
            <person name="Jia N."/>
            <person name="Wang J."/>
            <person name="Shi W."/>
            <person name="Du L."/>
            <person name="Sun Y."/>
            <person name="Zhan W."/>
            <person name="Jiang J."/>
            <person name="Wang Q."/>
            <person name="Zhang B."/>
            <person name="Ji P."/>
            <person name="Sakyi L.B."/>
            <person name="Cui X."/>
            <person name="Yuan T."/>
            <person name="Jiang B."/>
            <person name="Yang W."/>
            <person name="Lam T.T.-Y."/>
            <person name="Chang Q."/>
            <person name="Ding S."/>
            <person name="Wang X."/>
            <person name="Zhu J."/>
            <person name="Ruan X."/>
            <person name="Zhao L."/>
            <person name="Wei J."/>
            <person name="Que T."/>
            <person name="Du C."/>
            <person name="Cheng J."/>
            <person name="Dai P."/>
            <person name="Han X."/>
            <person name="Huang E."/>
            <person name="Gao Y."/>
            <person name="Liu J."/>
            <person name="Shao H."/>
            <person name="Ye R."/>
            <person name="Li L."/>
            <person name="Wei W."/>
            <person name="Wang X."/>
            <person name="Wang C."/>
            <person name="Huo Q."/>
            <person name="Li W."/>
            <person name="Guo W."/>
            <person name="Chen H."/>
            <person name="Chen S."/>
            <person name="Zhou L."/>
            <person name="Zhou L."/>
            <person name="Ni X."/>
            <person name="Tian J."/>
            <person name="Zhou Y."/>
            <person name="Sheng Y."/>
            <person name="Liu T."/>
            <person name="Pan Y."/>
            <person name="Xia L."/>
            <person name="Li J."/>
            <person name="Zhao F."/>
            <person name="Cao W."/>
        </authorList>
    </citation>
    <scope>NUCLEOTIDE SEQUENCE</scope>
    <source>
        <strain evidence="1">Rmic-2018</strain>
        <tissue evidence="1">Larvae</tissue>
    </source>
</reference>
<keyword evidence="2" id="KW-1185">Reference proteome</keyword>
<protein>
    <submittedName>
        <fullName evidence="1">Uncharacterized protein</fullName>
    </submittedName>
</protein>
<gene>
    <name evidence="1" type="ORF">HPB51_020198</name>
</gene>
<dbReference type="VEuPathDB" id="VectorBase:LOC119178495"/>
<reference evidence="1" key="1">
    <citation type="journal article" date="2020" name="Cell">
        <title>Large-Scale Comparative Analyses of Tick Genomes Elucidate Their Genetic Diversity and Vector Capacities.</title>
        <authorList>
            <consortium name="Tick Genome and Microbiome Consortium (TIGMIC)"/>
            <person name="Jia N."/>
            <person name="Wang J."/>
            <person name="Shi W."/>
            <person name="Du L."/>
            <person name="Sun Y."/>
            <person name="Zhan W."/>
            <person name="Jiang J.F."/>
            <person name="Wang Q."/>
            <person name="Zhang B."/>
            <person name="Ji P."/>
            <person name="Bell-Sakyi L."/>
            <person name="Cui X.M."/>
            <person name="Yuan T.T."/>
            <person name="Jiang B.G."/>
            <person name="Yang W.F."/>
            <person name="Lam T.T."/>
            <person name="Chang Q.C."/>
            <person name="Ding S.J."/>
            <person name="Wang X.J."/>
            <person name="Zhu J.G."/>
            <person name="Ruan X.D."/>
            <person name="Zhao L."/>
            <person name="Wei J.T."/>
            <person name="Ye R.Z."/>
            <person name="Que T.C."/>
            <person name="Du C.H."/>
            <person name="Zhou Y.H."/>
            <person name="Cheng J.X."/>
            <person name="Dai P.F."/>
            <person name="Guo W.B."/>
            <person name="Han X.H."/>
            <person name="Huang E.J."/>
            <person name="Li L.F."/>
            <person name="Wei W."/>
            <person name="Gao Y.C."/>
            <person name="Liu J.Z."/>
            <person name="Shao H.Z."/>
            <person name="Wang X."/>
            <person name="Wang C.C."/>
            <person name="Yang T.C."/>
            <person name="Huo Q.B."/>
            <person name="Li W."/>
            <person name="Chen H.Y."/>
            <person name="Chen S.E."/>
            <person name="Zhou L.G."/>
            <person name="Ni X.B."/>
            <person name="Tian J.H."/>
            <person name="Sheng Y."/>
            <person name="Liu T."/>
            <person name="Pan Y.S."/>
            <person name="Xia L.Y."/>
            <person name="Li J."/>
            <person name="Zhao F."/>
            <person name="Cao W.C."/>
        </authorList>
    </citation>
    <scope>NUCLEOTIDE SEQUENCE</scope>
    <source>
        <strain evidence="1">Rmic-2018</strain>
    </source>
</reference>
<dbReference type="Proteomes" id="UP000821866">
    <property type="component" value="Chromosome 9"/>
</dbReference>
<sequence>MSCQIQGSKEYLANGFLSELCEAEPDLTSRTWDKFALAIRKQYTSEMAGQDVVIGTSRPMRTAVVRVLQVSTGGVYCLSFGRDVPTPSLPRSPVFDYYHMEEWPPPIRDWHRQPERNRHMARLYDSSGSALFQEHQRSVMRSPTTLLVNLSESGAPPFSSGGGVRPLARNHCADMWSCVARAVRHGQG</sequence>
<dbReference type="AlphaFoldDB" id="A0A9J6D730"/>
<evidence type="ECO:0000313" key="1">
    <source>
        <dbReference type="EMBL" id="KAH8009850.1"/>
    </source>
</evidence>
<accession>A0A9J6D730</accession>
<organism evidence="1 2">
    <name type="scientific">Rhipicephalus microplus</name>
    <name type="common">Cattle tick</name>
    <name type="synonym">Boophilus microplus</name>
    <dbReference type="NCBI Taxonomy" id="6941"/>
    <lineage>
        <taxon>Eukaryota</taxon>
        <taxon>Metazoa</taxon>
        <taxon>Ecdysozoa</taxon>
        <taxon>Arthropoda</taxon>
        <taxon>Chelicerata</taxon>
        <taxon>Arachnida</taxon>
        <taxon>Acari</taxon>
        <taxon>Parasitiformes</taxon>
        <taxon>Ixodida</taxon>
        <taxon>Ixodoidea</taxon>
        <taxon>Ixodidae</taxon>
        <taxon>Rhipicephalinae</taxon>
        <taxon>Rhipicephalus</taxon>
        <taxon>Boophilus</taxon>
    </lineage>
</organism>
<comment type="caution">
    <text evidence="1">The sequence shown here is derived from an EMBL/GenBank/DDBJ whole genome shotgun (WGS) entry which is preliminary data.</text>
</comment>